<evidence type="ECO:0000256" key="15">
    <source>
        <dbReference type="ARBA" id="ARBA00022989"/>
    </source>
</evidence>
<dbReference type="GO" id="GO:0005524">
    <property type="term" value="F:ATP binding"/>
    <property type="evidence" value="ECO:0007669"/>
    <property type="project" value="UniProtKB-UniRule"/>
</dbReference>
<dbReference type="InterPro" id="IPR011009">
    <property type="entry name" value="Kinase-like_dom_sf"/>
</dbReference>
<evidence type="ECO:0000256" key="17">
    <source>
        <dbReference type="ARBA" id="ARBA00023170"/>
    </source>
</evidence>
<evidence type="ECO:0000256" key="9">
    <source>
        <dbReference type="ARBA" id="ARBA00022692"/>
    </source>
</evidence>
<dbReference type="Pfam" id="PF08263">
    <property type="entry name" value="LRRNT_2"/>
    <property type="match status" value="1"/>
</dbReference>
<protein>
    <recommendedName>
        <fullName evidence="3">non-specific serine/threonine protein kinase</fullName>
        <ecNumber evidence="3">2.7.11.1</ecNumber>
    </recommendedName>
</protein>
<accession>A0A427AUH8</accession>
<dbReference type="InterPro" id="IPR013210">
    <property type="entry name" value="LRR_N_plant-typ"/>
</dbReference>
<evidence type="ECO:0000256" key="18">
    <source>
        <dbReference type="ARBA" id="ARBA00023180"/>
    </source>
</evidence>
<dbReference type="GO" id="GO:0004674">
    <property type="term" value="F:protein serine/threonine kinase activity"/>
    <property type="evidence" value="ECO:0007669"/>
    <property type="project" value="UniProtKB-KW"/>
</dbReference>
<dbReference type="GO" id="GO:0005886">
    <property type="term" value="C:plasma membrane"/>
    <property type="evidence" value="ECO:0007669"/>
    <property type="project" value="UniProtKB-SubCell"/>
</dbReference>
<keyword evidence="7" id="KW-0433">Leucine-rich repeat</keyword>
<dbReference type="AlphaFoldDB" id="A0A427AUH8"/>
<dbReference type="PANTHER" id="PTHR48053">
    <property type="entry name" value="LEUCINE RICH REPEAT FAMILY PROTEIN, EXPRESSED"/>
    <property type="match status" value="1"/>
</dbReference>
<comment type="catalytic activity">
    <reaction evidence="20">
        <text>L-seryl-[protein] + ATP = O-phospho-L-seryl-[protein] + ADP + H(+)</text>
        <dbReference type="Rhea" id="RHEA:17989"/>
        <dbReference type="Rhea" id="RHEA-COMP:9863"/>
        <dbReference type="Rhea" id="RHEA-COMP:11604"/>
        <dbReference type="ChEBI" id="CHEBI:15378"/>
        <dbReference type="ChEBI" id="CHEBI:29999"/>
        <dbReference type="ChEBI" id="CHEBI:30616"/>
        <dbReference type="ChEBI" id="CHEBI:83421"/>
        <dbReference type="ChEBI" id="CHEBI:456216"/>
        <dbReference type="EC" id="2.7.11.1"/>
    </reaction>
</comment>
<keyword evidence="16 22" id="KW-0472">Membrane</keyword>
<keyword evidence="18" id="KW-0325">Glycoprotein</keyword>
<evidence type="ECO:0000256" key="13">
    <source>
        <dbReference type="ARBA" id="ARBA00022777"/>
    </source>
</evidence>
<keyword evidence="17" id="KW-0675">Receptor</keyword>
<gene>
    <name evidence="25" type="ORF">B296_00007269</name>
</gene>
<dbReference type="Pfam" id="PF00560">
    <property type="entry name" value="LRR_1"/>
    <property type="match status" value="8"/>
</dbReference>
<organism evidence="25 26">
    <name type="scientific">Ensete ventricosum</name>
    <name type="common">Abyssinian banana</name>
    <name type="synonym">Musa ensete</name>
    <dbReference type="NCBI Taxonomy" id="4639"/>
    <lineage>
        <taxon>Eukaryota</taxon>
        <taxon>Viridiplantae</taxon>
        <taxon>Streptophyta</taxon>
        <taxon>Embryophyta</taxon>
        <taxon>Tracheophyta</taxon>
        <taxon>Spermatophyta</taxon>
        <taxon>Magnoliopsida</taxon>
        <taxon>Liliopsida</taxon>
        <taxon>Zingiberales</taxon>
        <taxon>Musaceae</taxon>
        <taxon>Ensete</taxon>
    </lineage>
</organism>
<evidence type="ECO:0000256" key="16">
    <source>
        <dbReference type="ARBA" id="ARBA00023136"/>
    </source>
</evidence>
<feature type="domain" description="Protein kinase" evidence="24">
    <location>
        <begin position="707"/>
        <end position="1010"/>
    </location>
</feature>
<dbReference type="InterPro" id="IPR032675">
    <property type="entry name" value="LRR_dom_sf"/>
</dbReference>
<dbReference type="Pfam" id="PF00069">
    <property type="entry name" value="Pkinase"/>
    <property type="match status" value="1"/>
</dbReference>
<comment type="similarity">
    <text evidence="2">Belongs to the protein kinase superfamily. Ser/Thr protein kinase family.</text>
</comment>
<name>A0A427AUH8_ENSVE</name>
<evidence type="ECO:0000256" key="2">
    <source>
        <dbReference type="ARBA" id="ARBA00008684"/>
    </source>
</evidence>
<dbReference type="SUPFAM" id="SSF56112">
    <property type="entry name" value="Protein kinase-like (PK-like)"/>
    <property type="match status" value="1"/>
</dbReference>
<dbReference type="Pfam" id="PF13516">
    <property type="entry name" value="LRR_6"/>
    <property type="match status" value="1"/>
</dbReference>
<dbReference type="Gene3D" id="3.30.200.20">
    <property type="entry name" value="Phosphorylase Kinase, domain 1"/>
    <property type="match status" value="1"/>
</dbReference>
<keyword evidence="9 22" id="KW-0812">Transmembrane</keyword>
<evidence type="ECO:0000256" key="10">
    <source>
        <dbReference type="ARBA" id="ARBA00022729"/>
    </source>
</evidence>
<dbReference type="EC" id="2.7.11.1" evidence="3"/>
<evidence type="ECO:0000256" key="14">
    <source>
        <dbReference type="ARBA" id="ARBA00022840"/>
    </source>
</evidence>
<dbReference type="FunFam" id="3.80.10.10:FF:000233">
    <property type="entry name" value="Leucine-rich repeat receptor-like protein kinase TDR"/>
    <property type="match status" value="1"/>
</dbReference>
<comment type="subcellular location">
    <subcellularLocation>
        <location evidence="1">Cell membrane</location>
        <topology evidence="1">Single-pass membrane protein</topology>
    </subcellularLocation>
</comment>
<evidence type="ECO:0000256" key="3">
    <source>
        <dbReference type="ARBA" id="ARBA00012513"/>
    </source>
</evidence>
<evidence type="ECO:0000256" key="5">
    <source>
        <dbReference type="ARBA" id="ARBA00022527"/>
    </source>
</evidence>
<keyword evidence="14 21" id="KW-0067">ATP-binding</keyword>
<keyword evidence="8" id="KW-0808">Transferase</keyword>
<evidence type="ECO:0000256" key="12">
    <source>
        <dbReference type="ARBA" id="ARBA00022741"/>
    </source>
</evidence>
<evidence type="ECO:0000313" key="26">
    <source>
        <dbReference type="Proteomes" id="UP000287651"/>
    </source>
</evidence>
<dbReference type="InterPro" id="IPR000719">
    <property type="entry name" value="Prot_kinase_dom"/>
</dbReference>
<dbReference type="PROSITE" id="PS50011">
    <property type="entry name" value="PROTEIN_KINASE_DOM"/>
    <property type="match status" value="1"/>
</dbReference>
<dbReference type="InterPro" id="IPR003591">
    <property type="entry name" value="Leu-rich_rpt_typical-subtyp"/>
</dbReference>
<dbReference type="SMART" id="SM00220">
    <property type="entry name" value="S_TKc"/>
    <property type="match status" value="1"/>
</dbReference>
<dbReference type="FunFam" id="1.10.510.10:FF:000358">
    <property type="entry name" value="Putative leucine-rich repeat receptor-like serine/threonine-protein kinase"/>
    <property type="match status" value="1"/>
</dbReference>
<evidence type="ECO:0000256" key="1">
    <source>
        <dbReference type="ARBA" id="ARBA00004162"/>
    </source>
</evidence>
<evidence type="ECO:0000313" key="25">
    <source>
        <dbReference type="EMBL" id="RRT79924.1"/>
    </source>
</evidence>
<evidence type="ECO:0000256" key="6">
    <source>
        <dbReference type="ARBA" id="ARBA00022553"/>
    </source>
</evidence>
<evidence type="ECO:0000256" key="11">
    <source>
        <dbReference type="ARBA" id="ARBA00022737"/>
    </source>
</evidence>
<evidence type="ECO:0000256" key="8">
    <source>
        <dbReference type="ARBA" id="ARBA00022679"/>
    </source>
</evidence>
<keyword evidence="11" id="KW-0677">Repeat</keyword>
<dbReference type="SMART" id="SM00369">
    <property type="entry name" value="LRR_TYP"/>
    <property type="match status" value="9"/>
</dbReference>
<dbReference type="FunFam" id="3.80.10.10:FF:000275">
    <property type="entry name" value="Leucine-rich repeat receptor-like protein kinase"/>
    <property type="match status" value="1"/>
</dbReference>
<dbReference type="CDD" id="cd14066">
    <property type="entry name" value="STKc_IRAK"/>
    <property type="match status" value="1"/>
</dbReference>
<dbReference type="PANTHER" id="PTHR48053:SF151">
    <property type="entry name" value="OS02G0216000 PROTEIN"/>
    <property type="match status" value="1"/>
</dbReference>
<dbReference type="PROSITE" id="PS00107">
    <property type="entry name" value="PROTEIN_KINASE_ATP"/>
    <property type="match status" value="1"/>
</dbReference>
<evidence type="ECO:0000259" key="24">
    <source>
        <dbReference type="PROSITE" id="PS50011"/>
    </source>
</evidence>
<keyword evidence="6" id="KW-0597">Phosphoprotein</keyword>
<dbReference type="InterPro" id="IPR001611">
    <property type="entry name" value="Leu-rich_rpt"/>
</dbReference>
<dbReference type="SUPFAM" id="SSF52058">
    <property type="entry name" value="L domain-like"/>
    <property type="match status" value="2"/>
</dbReference>
<evidence type="ECO:0000256" key="22">
    <source>
        <dbReference type="SAM" id="Phobius"/>
    </source>
</evidence>
<proteinExistence type="inferred from homology"/>
<dbReference type="EMBL" id="AMZH03001278">
    <property type="protein sequence ID" value="RRT79924.1"/>
    <property type="molecule type" value="Genomic_DNA"/>
</dbReference>
<keyword evidence="5" id="KW-0723">Serine/threonine-protein kinase</keyword>
<evidence type="ECO:0000256" key="19">
    <source>
        <dbReference type="ARBA" id="ARBA00047899"/>
    </source>
</evidence>
<evidence type="ECO:0000256" key="4">
    <source>
        <dbReference type="ARBA" id="ARBA00022475"/>
    </source>
</evidence>
<dbReference type="FunFam" id="3.30.200.20:FF:000543">
    <property type="entry name" value="Putative leucine-rich repeat receptor-like serine/threonine-protein kinase"/>
    <property type="match status" value="1"/>
</dbReference>
<keyword evidence="4" id="KW-1003">Cell membrane</keyword>
<keyword evidence="10 23" id="KW-0732">Signal</keyword>
<dbReference type="GO" id="GO:0009791">
    <property type="term" value="P:post-embryonic development"/>
    <property type="evidence" value="ECO:0007669"/>
    <property type="project" value="UniProtKB-ARBA"/>
</dbReference>
<feature type="chain" id="PRO_5019473248" description="non-specific serine/threonine protein kinase" evidence="23">
    <location>
        <begin position="26"/>
        <end position="1041"/>
    </location>
</feature>
<sequence length="1041" mass="112865">MSTKINGAVHSCHLILHLLIATHRGVPHAASSHKYIESWLQISDKMDCIVFPTLLSLFFLSPVHPFRQNGTIRIDQSALLEFKKGIVADPENALSSWSEKTNVCGWSGVVCGMNPVRVVNIDLKGKSLLGAVSPFLSNLSLLTLLELSENSLQGSIPAELGSLSKLQLLGLRGNSIRGTVPESFGMLSKLRYVDLGSNQLHGDLPVALLYNCSRLSYVDLSTNLFTGFIPPQLGNHLPFLQDLLLYSNQLMGGIPHSLSNSTALAEIDVENNSLGGILPSETLVKLSSLKILHLSYNNFSGDGLNSNLLPFFNAIANLTHLEELELAGNNLGGELPSTIGLLSANLSEIDVRDNLIQGIIPSEIPNLSKLTWLDLSINLFHGNIPLGLFLLPNLQRLWLSGNSLSGEIPSPPNDPSHIGLLDLSRNKLSGSIPTALADLTQLRRLILHENLLSGSIPSSLGSTKLELLDLSYNRLTGTIQADVAGLSSMAIYFNLSHNLLQGELPTELSKMDKVREIDLSSNELSGFIPPSLGSCEVVELVNLSRNHLQGPIPDSMGSLLSIQSLDLSFNGLSGEIPASLQHCSSLRLLDISFNNFTGPLPQAGVFNSLAPQWIEGNHLCGSLPGIPSCHRKNRRSIHSHKALVLLVSIAAISAFLITVMCATGYMVVRKLMSRREAGDSAGRLSPNLASNFPRITYKELAEATAGFETSRLIGSGSFGHVYKGVLGDGSLVAIKVLQLQSGNSTRSFKRECQVLKNIRHRNLMRIITACSLPDFKALVLPFMANGSLESHLYPETEKPDSPQLSLLERVNICSDIAEGLAYLHHHSPVKVIHCDLKPSNILLNDDMTAQVSDFGIARLVMTVGEGNTAYASTSNSTANILCGSIGYVAPARTEYGYGGSTSTKGDVYSFGILVLGTVTGKRPTDGMFGSEDGLSLQRWVKRHYRSRLEDVIDSGLMREACDQRLEVRNMWKVAIMELLELGLVCSHESPAERPTMLDAADDLDRLKRYLGGDTTVTFTSSRGIIASSRIEISSCITADDW</sequence>
<dbReference type="InterPro" id="IPR051716">
    <property type="entry name" value="Plant_RL_S/T_kinase"/>
</dbReference>
<keyword evidence="12 21" id="KW-0547">Nucleotide-binding</keyword>
<comment type="caution">
    <text evidence="25">The sequence shown here is derived from an EMBL/GenBank/DDBJ whole genome shotgun (WGS) entry which is preliminary data.</text>
</comment>
<feature type="signal peptide" evidence="23">
    <location>
        <begin position="1"/>
        <end position="25"/>
    </location>
</feature>
<evidence type="ECO:0000256" key="21">
    <source>
        <dbReference type="PROSITE-ProRule" id="PRU10141"/>
    </source>
</evidence>
<dbReference type="InterPro" id="IPR017441">
    <property type="entry name" value="Protein_kinase_ATP_BS"/>
</dbReference>
<feature type="binding site" evidence="21">
    <location>
        <position position="735"/>
    </location>
    <ligand>
        <name>ATP</name>
        <dbReference type="ChEBI" id="CHEBI:30616"/>
    </ligand>
</feature>
<dbReference type="Proteomes" id="UP000287651">
    <property type="component" value="Unassembled WGS sequence"/>
</dbReference>
<keyword evidence="15 22" id="KW-1133">Transmembrane helix</keyword>
<evidence type="ECO:0000256" key="7">
    <source>
        <dbReference type="ARBA" id="ARBA00022614"/>
    </source>
</evidence>
<evidence type="ECO:0000256" key="23">
    <source>
        <dbReference type="SAM" id="SignalP"/>
    </source>
</evidence>
<dbReference type="InterPro" id="IPR008271">
    <property type="entry name" value="Ser/Thr_kinase_AS"/>
</dbReference>
<dbReference type="PROSITE" id="PS00108">
    <property type="entry name" value="PROTEIN_KINASE_ST"/>
    <property type="match status" value="1"/>
</dbReference>
<reference evidence="25 26" key="1">
    <citation type="journal article" date="2014" name="Agronomy (Basel)">
        <title>A Draft Genome Sequence for Ensete ventricosum, the Drought-Tolerant Tree Against Hunger.</title>
        <authorList>
            <person name="Harrison J."/>
            <person name="Moore K.A."/>
            <person name="Paszkiewicz K."/>
            <person name="Jones T."/>
            <person name="Grant M."/>
            <person name="Ambacheew D."/>
            <person name="Muzemil S."/>
            <person name="Studholme D.J."/>
        </authorList>
    </citation>
    <scope>NUCLEOTIDE SEQUENCE [LARGE SCALE GENOMIC DNA]</scope>
</reference>
<feature type="transmembrane region" description="Helical" evidence="22">
    <location>
        <begin position="642"/>
        <end position="668"/>
    </location>
</feature>
<keyword evidence="13" id="KW-0418">Kinase</keyword>
<dbReference type="Gene3D" id="3.80.10.10">
    <property type="entry name" value="Ribonuclease Inhibitor"/>
    <property type="match status" value="3"/>
</dbReference>
<evidence type="ECO:0000256" key="20">
    <source>
        <dbReference type="ARBA" id="ARBA00048679"/>
    </source>
</evidence>
<comment type="catalytic activity">
    <reaction evidence="19">
        <text>L-threonyl-[protein] + ATP = O-phospho-L-threonyl-[protein] + ADP + H(+)</text>
        <dbReference type="Rhea" id="RHEA:46608"/>
        <dbReference type="Rhea" id="RHEA-COMP:11060"/>
        <dbReference type="Rhea" id="RHEA-COMP:11605"/>
        <dbReference type="ChEBI" id="CHEBI:15378"/>
        <dbReference type="ChEBI" id="CHEBI:30013"/>
        <dbReference type="ChEBI" id="CHEBI:30616"/>
        <dbReference type="ChEBI" id="CHEBI:61977"/>
        <dbReference type="ChEBI" id="CHEBI:456216"/>
        <dbReference type="EC" id="2.7.11.1"/>
    </reaction>
</comment>
<dbReference type="Gene3D" id="1.10.510.10">
    <property type="entry name" value="Transferase(Phosphotransferase) domain 1"/>
    <property type="match status" value="1"/>
</dbReference>